<keyword evidence="3" id="KW-0472">Membrane</keyword>
<dbReference type="NCBIfam" id="TIGR00254">
    <property type="entry name" value="GGDEF"/>
    <property type="match status" value="1"/>
</dbReference>
<dbReference type="Gene3D" id="3.30.70.270">
    <property type="match status" value="1"/>
</dbReference>
<reference evidence="5 6" key="1">
    <citation type="submission" date="2023-07" db="EMBL/GenBank/DDBJ databases">
        <title>Genomic Encyclopedia of Type Strains, Phase IV (KMG-IV): sequencing the most valuable type-strain genomes for metagenomic binning, comparative biology and taxonomic classification.</title>
        <authorList>
            <person name="Goeker M."/>
        </authorList>
    </citation>
    <scope>NUCLEOTIDE SEQUENCE [LARGE SCALE GENOMIC DNA]</scope>
    <source>
        <strain evidence="5 6">DSM 11549</strain>
    </source>
</reference>
<gene>
    <name evidence="5" type="ORF">J2R99_000728</name>
</gene>
<comment type="catalytic activity">
    <reaction evidence="2">
        <text>2 GTP = 3',3'-c-di-GMP + 2 diphosphate</text>
        <dbReference type="Rhea" id="RHEA:24898"/>
        <dbReference type="ChEBI" id="CHEBI:33019"/>
        <dbReference type="ChEBI" id="CHEBI:37565"/>
        <dbReference type="ChEBI" id="CHEBI:58805"/>
        <dbReference type="EC" id="2.7.7.65"/>
    </reaction>
</comment>
<evidence type="ECO:0000259" key="4">
    <source>
        <dbReference type="PROSITE" id="PS50887"/>
    </source>
</evidence>
<dbReference type="InterPro" id="IPR029787">
    <property type="entry name" value="Nucleotide_cyclase"/>
</dbReference>
<keyword evidence="3" id="KW-0812">Transmembrane</keyword>
<dbReference type="PROSITE" id="PS50887">
    <property type="entry name" value="GGDEF"/>
    <property type="match status" value="1"/>
</dbReference>
<feature type="domain" description="GGDEF" evidence="4">
    <location>
        <begin position="247"/>
        <end position="379"/>
    </location>
</feature>
<dbReference type="InterPro" id="IPR043128">
    <property type="entry name" value="Rev_trsase/Diguanyl_cyclase"/>
</dbReference>
<dbReference type="Proteomes" id="UP001230253">
    <property type="component" value="Unassembled WGS sequence"/>
</dbReference>
<evidence type="ECO:0000256" key="1">
    <source>
        <dbReference type="ARBA" id="ARBA00012528"/>
    </source>
</evidence>
<feature type="transmembrane region" description="Helical" evidence="3">
    <location>
        <begin position="35"/>
        <end position="54"/>
    </location>
</feature>
<dbReference type="PANTHER" id="PTHR45138">
    <property type="entry name" value="REGULATORY COMPONENTS OF SENSORY TRANSDUCTION SYSTEM"/>
    <property type="match status" value="1"/>
</dbReference>
<feature type="transmembrane region" description="Helical" evidence="3">
    <location>
        <begin position="119"/>
        <end position="136"/>
    </location>
</feature>
<evidence type="ECO:0000256" key="2">
    <source>
        <dbReference type="ARBA" id="ARBA00034247"/>
    </source>
</evidence>
<evidence type="ECO:0000313" key="5">
    <source>
        <dbReference type="EMBL" id="MDQ0324879.1"/>
    </source>
</evidence>
<accession>A0ABU0C4J5</accession>
<comment type="caution">
    <text evidence="5">The sequence shown here is derived from an EMBL/GenBank/DDBJ whole genome shotgun (WGS) entry which is preliminary data.</text>
</comment>
<feature type="transmembrane region" description="Helical" evidence="3">
    <location>
        <begin position="148"/>
        <end position="165"/>
    </location>
</feature>
<feature type="transmembrane region" description="Helical" evidence="3">
    <location>
        <begin position="6"/>
        <end position="26"/>
    </location>
</feature>
<feature type="transmembrane region" description="Helical" evidence="3">
    <location>
        <begin position="185"/>
        <end position="205"/>
    </location>
</feature>
<keyword evidence="6" id="KW-1185">Reference proteome</keyword>
<protein>
    <recommendedName>
        <fullName evidence="1">diguanylate cyclase</fullName>
        <ecNumber evidence="1">2.7.7.65</ecNumber>
    </recommendedName>
</protein>
<sequence length="392" mass="42333">MQLDLTTISIVSAFCAAICGLLLILARCQYPEAKFVWWWIASNVAFVVASLLLSRCQDHGLLHQISFAMMTFHPALIWTSTRMNGAHLVTSLVIFAGPAFVALAAFASSESRLLTSGTAHAFVGSAYLLATAYSIVFHPAQPKVPARFPLAGLCLLHALALGFALPVLSRLSDASPSTVHAAAELLQFEALLFILGSTIFVTAAMRESREADQRVKAETDELTGILNRRGFLDRAERALKRCRKDGTPCAVALFDLDYFKEINDTYGHATGDSALRAFIETAQRSMRSNDLFGRVGGEEFAALFPGADAPAALSLADRIRQSWIRSGRKIDGCDVNSTMSGGVVALHDDQSLEELLALADQGLYLAKKAGRNRIELATNDKPAPPTSQTCLA</sequence>
<evidence type="ECO:0000256" key="3">
    <source>
        <dbReference type="SAM" id="Phobius"/>
    </source>
</evidence>
<dbReference type="InterPro" id="IPR000160">
    <property type="entry name" value="GGDEF_dom"/>
</dbReference>
<dbReference type="Pfam" id="PF00990">
    <property type="entry name" value="GGDEF"/>
    <property type="match status" value="1"/>
</dbReference>
<dbReference type="InterPro" id="IPR050469">
    <property type="entry name" value="Diguanylate_Cyclase"/>
</dbReference>
<dbReference type="CDD" id="cd01949">
    <property type="entry name" value="GGDEF"/>
    <property type="match status" value="1"/>
</dbReference>
<proteinExistence type="predicted"/>
<dbReference type="EMBL" id="JAUSUK010000001">
    <property type="protein sequence ID" value="MDQ0324879.1"/>
    <property type="molecule type" value="Genomic_DNA"/>
</dbReference>
<feature type="transmembrane region" description="Helical" evidence="3">
    <location>
        <begin position="86"/>
        <end position="107"/>
    </location>
</feature>
<dbReference type="SMART" id="SM00267">
    <property type="entry name" value="GGDEF"/>
    <property type="match status" value="1"/>
</dbReference>
<dbReference type="PANTHER" id="PTHR45138:SF9">
    <property type="entry name" value="DIGUANYLATE CYCLASE DGCM-RELATED"/>
    <property type="match status" value="1"/>
</dbReference>
<dbReference type="EC" id="2.7.7.65" evidence="1"/>
<organism evidence="5 6">
    <name type="scientific">Rhodopseudomonas julia</name>
    <dbReference type="NCBI Taxonomy" id="200617"/>
    <lineage>
        <taxon>Bacteria</taxon>
        <taxon>Pseudomonadati</taxon>
        <taxon>Pseudomonadota</taxon>
        <taxon>Alphaproteobacteria</taxon>
        <taxon>Hyphomicrobiales</taxon>
        <taxon>Nitrobacteraceae</taxon>
        <taxon>Rhodopseudomonas</taxon>
    </lineage>
</organism>
<evidence type="ECO:0000313" key="6">
    <source>
        <dbReference type="Proteomes" id="UP001230253"/>
    </source>
</evidence>
<name>A0ABU0C4J5_9BRAD</name>
<dbReference type="SUPFAM" id="SSF55073">
    <property type="entry name" value="Nucleotide cyclase"/>
    <property type="match status" value="1"/>
</dbReference>
<keyword evidence="3" id="KW-1133">Transmembrane helix</keyword>